<dbReference type="Proteomes" id="UP000431080">
    <property type="component" value="Unassembled WGS sequence"/>
</dbReference>
<evidence type="ECO:0000313" key="6">
    <source>
        <dbReference type="Proteomes" id="UP000431080"/>
    </source>
</evidence>
<dbReference type="InterPro" id="IPR050325">
    <property type="entry name" value="Prot/Nucl_acid_deglycase"/>
</dbReference>
<keyword evidence="6" id="KW-1185">Reference proteome</keyword>
<feature type="domain" description="DJ-1/PfpI" evidence="4">
    <location>
        <begin position="25"/>
        <end position="229"/>
    </location>
</feature>
<dbReference type="InterPro" id="IPR029062">
    <property type="entry name" value="Class_I_gatase-like"/>
</dbReference>
<keyword evidence="5" id="KW-0315">Glutamine amidotransferase</keyword>
<dbReference type="GO" id="GO:0019172">
    <property type="term" value="F:glyoxalase III activity"/>
    <property type="evidence" value="ECO:0007669"/>
    <property type="project" value="TreeGrafter"/>
</dbReference>
<dbReference type="InterPro" id="IPR002818">
    <property type="entry name" value="DJ-1/PfpI"/>
</dbReference>
<keyword evidence="2" id="KW-0456">Lyase</keyword>
<gene>
    <name evidence="5" type="ORF">GE115_15335</name>
</gene>
<evidence type="ECO:0000256" key="3">
    <source>
        <dbReference type="ARBA" id="ARBA00038493"/>
    </source>
</evidence>
<dbReference type="EMBL" id="WJIF01000010">
    <property type="protein sequence ID" value="MRG61227.1"/>
    <property type="molecule type" value="Genomic_DNA"/>
</dbReference>
<protein>
    <submittedName>
        <fullName evidence="5">Type 1 glutamine amidotransferase domain-containing protein</fullName>
    </submittedName>
</protein>
<proteinExistence type="inferred from homology"/>
<dbReference type="AlphaFoldDB" id="A0A6I2FBN9"/>
<evidence type="ECO:0000259" key="4">
    <source>
        <dbReference type="Pfam" id="PF01965"/>
    </source>
</evidence>
<dbReference type="GO" id="GO:0019243">
    <property type="term" value="P:methylglyoxal catabolic process to D-lactate via S-lactoyl-glutathione"/>
    <property type="evidence" value="ECO:0007669"/>
    <property type="project" value="TreeGrafter"/>
</dbReference>
<dbReference type="SUPFAM" id="SSF52317">
    <property type="entry name" value="Class I glutamine amidotransferase-like"/>
    <property type="match status" value="1"/>
</dbReference>
<keyword evidence="5" id="KW-0808">Transferase</keyword>
<evidence type="ECO:0000256" key="2">
    <source>
        <dbReference type="ARBA" id="ARBA00023239"/>
    </source>
</evidence>
<evidence type="ECO:0000256" key="1">
    <source>
        <dbReference type="ARBA" id="ARBA00023016"/>
    </source>
</evidence>
<evidence type="ECO:0000313" key="5">
    <source>
        <dbReference type="EMBL" id="MRG61227.1"/>
    </source>
</evidence>
<dbReference type="PANTHER" id="PTHR48094">
    <property type="entry name" value="PROTEIN/NUCLEIC ACID DEGLYCASE DJ-1-RELATED"/>
    <property type="match status" value="1"/>
</dbReference>
<sequence length="237" mass="23979">MPNILMVVTAADSIALADGTDHATGFWAEELVVAHRDLVAAGHSVTVATPGGRPAPVDPGSLTAEGVGDADRAADYAAYLDRIAPALAAPAVLADLSATDFAAIVLPGGHGPMVDLAFDADLGRLLVDADREGRLIAPFCHGPAGLLAATRPDGSFAFAGRRLSVFSDAEERAGGLGEATPWWVEATLAERGAVIDDGEPWSSHVVRDGTLISGQNPQSSAAVTAELVAALAATAAA</sequence>
<dbReference type="GO" id="GO:0005737">
    <property type="term" value="C:cytoplasm"/>
    <property type="evidence" value="ECO:0007669"/>
    <property type="project" value="TreeGrafter"/>
</dbReference>
<organism evidence="5 6">
    <name type="scientific">Agromyces agglutinans</name>
    <dbReference type="NCBI Taxonomy" id="2662258"/>
    <lineage>
        <taxon>Bacteria</taxon>
        <taxon>Bacillati</taxon>
        <taxon>Actinomycetota</taxon>
        <taxon>Actinomycetes</taxon>
        <taxon>Micrococcales</taxon>
        <taxon>Microbacteriaceae</taxon>
        <taxon>Agromyces</taxon>
    </lineage>
</organism>
<comment type="similarity">
    <text evidence="3">Belongs to the peptidase C56 family. HSP31-like subfamily.</text>
</comment>
<dbReference type="RefSeq" id="WP_153685646.1">
    <property type="nucleotide sequence ID" value="NZ_WJIF01000010.1"/>
</dbReference>
<comment type="caution">
    <text evidence="5">The sequence shown here is derived from an EMBL/GenBank/DDBJ whole genome shotgun (WGS) entry which is preliminary data.</text>
</comment>
<accession>A0A6I2FBN9</accession>
<dbReference type="PANTHER" id="PTHR48094:SF11">
    <property type="entry name" value="GLUTATHIONE-INDEPENDENT GLYOXALASE HSP31-RELATED"/>
    <property type="match status" value="1"/>
</dbReference>
<dbReference type="GO" id="GO:0016740">
    <property type="term" value="F:transferase activity"/>
    <property type="evidence" value="ECO:0007669"/>
    <property type="project" value="UniProtKB-KW"/>
</dbReference>
<keyword evidence="1" id="KW-0346">Stress response</keyword>
<name>A0A6I2FBN9_9MICO</name>
<dbReference type="CDD" id="cd03141">
    <property type="entry name" value="GATase1_Hsp31_like"/>
    <property type="match status" value="1"/>
</dbReference>
<reference evidence="5 6" key="1">
    <citation type="submission" date="2019-10" db="EMBL/GenBank/DDBJ databases">
        <authorList>
            <person name="Nie G."/>
            <person name="Ming H."/>
            <person name="Yi B."/>
        </authorList>
    </citation>
    <scope>NUCLEOTIDE SEQUENCE [LARGE SCALE GENOMIC DNA]</scope>
    <source>
        <strain evidence="5 6">CFH 90414</strain>
    </source>
</reference>
<dbReference type="Gene3D" id="3.40.50.880">
    <property type="match status" value="1"/>
</dbReference>
<dbReference type="Pfam" id="PF01965">
    <property type="entry name" value="DJ-1_PfpI"/>
    <property type="match status" value="1"/>
</dbReference>